<dbReference type="Pfam" id="PF23562">
    <property type="entry name" value="AMP-binding_C_3"/>
    <property type="match status" value="1"/>
</dbReference>
<keyword evidence="1" id="KW-0472">Membrane</keyword>
<dbReference type="AlphaFoldDB" id="A0A6P1Y2B8"/>
<evidence type="ECO:0000313" key="4">
    <source>
        <dbReference type="Proteomes" id="UP000464374"/>
    </source>
</evidence>
<dbReference type="RefSeq" id="WP_162664038.1">
    <property type="nucleotide sequence ID" value="NZ_CP048020.1"/>
</dbReference>
<reference evidence="3 4" key="1">
    <citation type="submission" date="2020-01" db="EMBL/GenBank/DDBJ databases">
        <title>Complete genome sequence of a human oral phylogroup 1 Treponema sp. strain ATCC 700766, originally isolated from periodontitis dental plaque.</title>
        <authorList>
            <person name="Chan Y."/>
            <person name="Huo Y.-B."/>
            <person name="Yu X.-L."/>
            <person name="Zeng H."/>
            <person name="Leung W.-K."/>
            <person name="Watt R.M."/>
        </authorList>
    </citation>
    <scope>NUCLEOTIDE SEQUENCE [LARGE SCALE GENOMIC DNA]</scope>
    <source>
        <strain evidence="3 4">OMZ 804</strain>
    </source>
</reference>
<dbReference type="SUPFAM" id="SSF56801">
    <property type="entry name" value="Acetyl-CoA synthetase-like"/>
    <property type="match status" value="1"/>
</dbReference>
<keyword evidence="1" id="KW-1133">Transmembrane helix</keyword>
<dbReference type="Proteomes" id="UP000464374">
    <property type="component" value="Chromosome"/>
</dbReference>
<dbReference type="PANTHER" id="PTHR43813:SF1">
    <property type="entry name" value="ACYL-ACTIVATING ENZYME 16, CHLOROPLASTIC-RELATED"/>
    <property type="match status" value="1"/>
</dbReference>
<dbReference type="GO" id="GO:0016874">
    <property type="term" value="F:ligase activity"/>
    <property type="evidence" value="ECO:0007669"/>
    <property type="project" value="UniProtKB-KW"/>
</dbReference>
<dbReference type="InterPro" id="IPR000873">
    <property type="entry name" value="AMP-dep_synth/lig_dom"/>
</dbReference>
<dbReference type="Gene3D" id="3.40.50.12780">
    <property type="entry name" value="N-terminal domain of ligase-like"/>
    <property type="match status" value="1"/>
</dbReference>
<organism evidence="3 4">
    <name type="scientific">Treponema vincentii</name>
    <dbReference type="NCBI Taxonomy" id="69710"/>
    <lineage>
        <taxon>Bacteria</taxon>
        <taxon>Pseudomonadati</taxon>
        <taxon>Spirochaetota</taxon>
        <taxon>Spirochaetia</taxon>
        <taxon>Spirochaetales</taxon>
        <taxon>Treponemataceae</taxon>
        <taxon>Treponema</taxon>
    </lineage>
</organism>
<feature type="domain" description="AMP-dependent synthetase/ligase" evidence="2">
    <location>
        <begin position="14"/>
        <end position="465"/>
    </location>
</feature>
<dbReference type="PROSITE" id="PS00455">
    <property type="entry name" value="AMP_BINDING"/>
    <property type="match status" value="1"/>
</dbReference>
<dbReference type="InterPro" id="IPR042099">
    <property type="entry name" value="ANL_N_sf"/>
</dbReference>
<evidence type="ECO:0000313" key="3">
    <source>
        <dbReference type="EMBL" id="QHX43725.1"/>
    </source>
</evidence>
<protein>
    <submittedName>
        <fullName evidence="3">Long-chain fatty acid--CoA ligase</fullName>
    </submittedName>
</protein>
<dbReference type="InterPro" id="IPR052987">
    <property type="entry name" value="Chloroplast_AMP-bd_Enzymes"/>
</dbReference>
<feature type="transmembrane region" description="Helical" evidence="1">
    <location>
        <begin position="343"/>
        <end position="364"/>
    </location>
</feature>
<sequence length="640" mass="71090">MNDITMPQLLQQITKKYPNIAAQYSKNEQGDFNPLSYTDVFDRVLSFAGGLLSLGITRGDRVGLIADNRKEWYHASMGIMTIGAADVPRGCDATEQDLIRILSFAECTAAVIENRDQFIKILKNQQQFPLLKTLIVFDPFDIHDEELKTKGNTSRFTMYSYDEIIERGMGYRKAHPEAVEQELEKGSDTEVATIIFTSGTTGEPKGVMLTHKNFIVQLDDLKTRVILYPGEKAIVVLPVWHSFERLCEYVILASAAGMVYSKPVGSILLADIAKTNPALFPSVPRIWESVYTGVFKAMKQAGGIKQKLFNFFVAVGLFHAHHARNVKGLNPHFVFYTKITRPIISFIPYLFSLPLYALGNVLVFKKIRTKLGTGFRQGVSGGGALPPNIDAFFWAIGVSVTEGYGLTETAPVVSVRPLGRPVFGTIGKPLSCTTVKIVDDNGKELPVGQLGTVMIRGTSVMKGYYKRQDLTDAVIDKDGWFDSGDLGLKTLDGELILRGRKKDTIVLRGGENTEPVPIEMKLQESPFIAQAVVLGQDQRFLGALIVADETEVKSYAAEQGILADSFEDLLAKPEIKKLFERQIASLINHENGFKLFERINRFVLLAKPFEAGVELSAKQDVMRYKITSLYSNQIDSLFAD</sequence>
<evidence type="ECO:0000259" key="2">
    <source>
        <dbReference type="Pfam" id="PF00501"/>
    </source>
</evidence>
<gene>
    <name evidence="3" type="ORF">GWP43_10060</name>
</gene>
<dbReference type="KEGG" id="trz:GWP43_10060"/>
<keyword evidence="3" id="KW-0436">Ligase</keyword>
<name>A0A6P1Y2B8_9SPIR</name>
<accession>A0A6P1Y2B8</accession>
<dbReference type="EMBL" id="CP048020">
    <property type="protein sequence ID" value="QHX43725.1"/>
    <property type="molecule type" value="Genomic_DNA"/>
</dbReference>
<dbReference type="Pfam" id="PF00501">
    <property type="entry name" value="AMP-binding"/>
    <property type="match status" value="1"/>
</dbReference>
<evidence type="ECO:0000256" key="1">
    <source>
        <dbReference type="SAM" id="Phobius"/>
    </source>
</evidence>
<dbReference type="InterPro" id="IPR020845">
    <property type="entry name" value="AMP-binding_CS"/>
</dbReference>
<keyword evidence="1" id="KW-0812">Transmembrane</keyword>
<dbReference type="PANTHER" id="PTHR43813">
    <property type="entry name" value="ACYL-ACTIVATING ENZYME 16, CHLOROPLASTIC-RELATED"/>
    <property type="match status" value="1"/>
</dbReference>
<proteinExistence type="predicted"/>